<comment type="caution">
    <text evidence="2">The sequence shown here is derived from an EMBL/GenBank/DDBJ whole genome shotgun (WGS) entry which is preliminary data.</text>
</comment>
<proteinExistence type="predicted"/>
<sequence length="365" mass="40941">MSNPAPLVVTTTPPDSFTSTPLTPPPSEEKGSRVSTSQILDGVRNFQRGQALPPWHRFSLQEDEYTRLLAEVGKESESFQGFWKHKLKYDYFPSTSTFIFRMPTATHERFITSVVQETTRQLQTLATADSLTSEFARQLDSCGSTSIHFPDEYGRHDPDGSFGHTQAQYPGVIFEVSYSQKRRDLGRLADDYILGSDGNIRVVIGLDIEYLARGKGKEVSGKVATISVWRPRISDDGNGGELTAHQEIVDLEFRDKDGIANPSPGIGISLRLDDFATSALHPKPMSERVFIPATTLTIFLNNAEKAESMIKENMGAKVTLGKVVKKRRRQSTPIEELDETKEKTFKEEEERAEKRARKADKAWKP</sequence>
<organism evidence="2 3">
    <name type="scientific">Lachnellula suecica</name>
    <dbReference type="NCBI Taxonomy" id="602035"/>
    <lineage>
        <taxon>Eukaryota</taxon>
        <taxon>Fungi</taxon>
        <taxon>Dikarya</taxon>
        <taxon>Ascomycota</taxon>
        <taxon>Pezizomycotina</taxon>
        <taxon>Leotiomycetes</taxon>
        <taxon>Helotiales</taxon>
        <taxon>Lachnaceae</taxon>
        <taxon>Lachnellula</taxon>
    </lineage>
</organism>
<feature type="compositionally biased region" description="Basic and acidic residues" evidence="1">
    <location>
        <begin position="340"/>
        <end position="365"/>
    </location>
</feature>
<dbReference type="Proteomes" id="UP000469558">
    <property type="component" value="Unassembled WGS sequence"/>
</dbReference>
<keyword evidence="3" id="KW-1185">Reference proteome</keyword>
<evidence type="ECO:0000313" key="2">
    <source>
        <dbReference type="EMBL" id="TVY58864.1"/>
    </source>
</evidence>
<gene>
    <name evidence="2" type="ORF">LSUE1_G009739</name>
</gene>
<feature type="region of interest" description="Disordered" evidence="1">
    <location>
        <begin position="327"/>
        <end position="365"/>
    </location>
</feature>
<reference evidence="2 3" key="1">
    <citation type="submission" date="2018-05" db="EMBL/GenBank/DDBJ databases">
        <title>Genome sequencing and assembly of the regulated plant pathogen Lachnellula willkommii and related sister species for the development of diagnostic species identification markers.</title>
        <authorList>
            <person name="Giroux E."/>
            <person name="Bilodeau G."/>
        </authorList>
    </citation>
    <scope>NUCLEOTIDE SEQUENCE [LARGE SCALE GENOMIC DNA]</scope>
    <source>
        <strain evidence="2 3">CBS 268.59</strain>
    </source>
</reference>
<feature type="region of interest" description="Disordered" evidence="1">
    <location>
        <begin position="1"/>
        <end position="34"/>
    </location>
</feature>
<name>A0A8T9BSY1_9HELO</name>
<dbReference type="EMBL" id="QGMK01002411">
    <property type="protein sequence ID" value="TVY58864.1"/>
    <property type="molecule type" value="Genomic_DNA"/>
</dbReference>
<evidence type="ECO:0000313" key="3">
    <source>
        <dbReference type="Proteomes" id="UP000469558"/>
    </source>
</evidence>
<feature type="compositionally biased region" description="Low complexity" evidence="1">
    <location>
        <begin position="10"/>
        <end position="21"/>
    </location>
</feature>
<accession>A0A8T9BSY1</accession>
<dbReference type="OrthoDB" id="3485856at2759"/>
<evidence type="ECO:0000256" key="1">
    <source>
        <dbReference type="SAM" id="MobiDB-lite"/>
    </source>
</evidence>
<dbReference type="AlphaFoldDB" id="A0A8T9BSY1"/>
<protein>
    <submittedName>
        <fullName evidence="2">Uncharacterized protein</fullName>
    </submittedName>
</protein>